<accession>A0ACC0BS82</accession>
<proteinExistence type="predicted"/>
<sequence length="1117" mass="123676">MAYKLCTSFLLFTITVPFMLHIDAVKTNYTDQQALISFKNLITNANTTILATNWTTSSSFCNWFGVTCNSRTSRISALNLSNMSLQGLIAPSIENLSFLVELNLGNNNFYGSLPAGLGRLPRLRLIDVHSNRLEGRVPVSLFRNQKLEMISLGYNRFSGDIWTDSWSLPELRILNLTKNSLTGTIHSSIGNMSHLSELDLSNNRFTGKVPESLFNISSLYAAYLNNNSLSGSLVLNQGNNGFLGLELLDLSGNQLFGEIPSSLCQFQNLRSLYLSRNNFTGGIPRNFGCLANLERFYVTGNQISGTIPPSLGNISTLKFLGCVDNHIGGSIPKELEKLSNLQMLGFDYNNLTGEIPHGIFNISSLVYIAFTDNSLEGRVPAKTGFRLPNLEGLFLADNLLEGEIPLSILNASKLIELELSYNFFTGIMPNNLGFLRELQWLNLAGNQLRNEPGKRELEFMNSLVECRMLQFIVLGNNPLSGSLPNSVGNFSSSIEMFNMENAQISGLIPRGIGNMSNMLSLALNGNDLTGNVPSEIGRLKKLQRLFLNRNRLQEHLPLELCELNQLGDIILSENQLSGILPDCLGSLSRLQKLMLGSNNFSSSLPLSLWDVKSLLLLNISQNSLQGELPEDIGELESADGVDLSKNKFSGIIPITLGNLRSLRYLSLSNNAFQGSIPSSFENLLSLEVLDLSTNSLTGNIPKSLQNLHQLREINLSYNHLEGEIPSSGVFTNSSPKYFIGNKDLCGNPTLQVPPCTNKTHGPGSLSKNRLVKIVVPVISSVMLIVVLVSFWIIGRRKIVKQTDPAEALQMTTYERISYREIQQATDNFSASNLIGQGSSGSVYKGILSSGVIVAIKILNLEDTESRKRFNAECEVMRQIRHRNLVKVISTCSNEGIWAIVLEYMTNGNLDFLLHGKNYYLDLLKRVNIILDVAMAIEYLHHGYNHPIIHCDLKPANVLLDKDTVAHVSDFGISKILAQNSTSSLTKTLGTIGYIAPEYGLKGIVSTKCDVYSFGIMLLELFTGKKPTEEMFDENVSFREWVKALYPTSVMEIIDRSILQGDGKLNTQQEICIFSVVELALDCSKESPEERPNMKDVLIRLQKIKSALLEEKELPSKG</sequence>
<evidence type="ECO:0000313" key="1">
    <source>
        <dbReference type="EMBL" id="KAI5675479.1"/>
    </source>
</evidence>
<organism evidence="1 2">
    <name type="scientific">Catharanthus roseus</name>
    <name type="common">Madagascar periwinkle</name>
    <name type="synonym">Vinca rosea</name>
    <dbReference type="NCBI Taxonomy" id="4058"/>
    <lineage>
        <taxon>Eukaryota</taxon>
        <taxon>Viridiplantae</taxon>
        <taxon>Streptophyta</taxon>
        <taxon>Embryophyta</taxon>
        <taxon>Tracheophyta</taxon>
        <taxon>Spermatophyta</taxon>
        <taxon>Magnoliopsida</taxon>
        <taxon>eudicotyledons</taxon>
        <taxon>Gunneridae</taxon>
        <taxon>Pentapetalae</taxon>
        <taxon>asterids</taxon>
        <taxon>lamiids</taxon>
        <taxon>Gentianales</taxon>
        <taxon>Apocynaceae</taxon>
        <taxon>Rauvolfioideae</taxon>
        <taxon>Vinceae</taxon>
        <taxon>Catharanthinae</taxon>
        <taxon>Catharanthus</taxon>
    </lineage>
</organism>
<name>A0ACC0BS82_CATRO</name>
<protein>
    <submittedName>
        <fullName evidence="1">Uncharacterized protein</fullName>
    </submittedName>
</protein>
<dbReference type="Proteomes" id="UP001060085">
    <property type="component" value="Linkage Group LG02"/>
</dbReference>
<reference evidence="2" key="1">
    <citation type="journal article" date="2023" name="Nat. Plants">
        <title>Single-cell RNA sequencing provides a high-resolution roadmap for understanding the multicellular compartmentation of specialized metabolism.</title>
        <authorList>
            <person name="Sun S."/>
            <person name="Shen X."/>
            <person name="Li Y."/>
            <person name="Li Y."/>
            <person name="Wang S."/>
            <person name="Li R."/>
            <person name="Zhang H."/>
            <person name="Shen G."/>
            <person name="Guo B."/>
            <person name="Wei J."/>
            <person name="Xu J."/>
            <person name="St-Pierre B."/>
            <person name="Chen S."/>
            <person name="Sun C."/>
        </authorList>
    </citation>
    <scope>NUCLEOTIDE SEQUENCE [LARGE SCALE GENOMIC DNA]</scope>
</reference>
<gene>
    <name evidence="1" type="ORF">M9H77_06429</name>
</gene>
<dbReference type="EMBL" id="CM044702">
    <property type="protein sequence ID" value="KAI5675479.1"/>
    <property type="molecule type" value="Genomic_DNA"/>
</dbReference>
<comment type="caution">
    <text evidence="1">The sequence shown here is derived from an EMBL/GenBank/DDBJ whole genome shotgun (WGS) entry which is preliminary data.</text>
</comment>
<evidence type="ECO:0000313" key="2">
    <source>
        <dbReference type="Proteomes" id="UP001060085"/>
    </source>
</evidence>
<keyword evidence="2" id="KW-1185">Reference proteome</keyword>